<protein>
    <submittedName>
        <fullName evidence="5">Glycerate 3-kinase</fullName>
        <ecNumber evidence="5">2.7.1.31</ecNumber>
    </submittedName>
</protein>
<dbReference type="Gene3D" id="3.40.50.10350">
    <property type="entry name" value="Glycerate kinase, domain 1"/>
    <property type="match status" value="1"/>
</dbReference>
<dbReference type="InterPro" id="IPR004381">
    <property type="entry name" value="Glycerate_kinase"/>
</dbReference>
<organism evidence="5 6">
    <name type="scientific">Sporomusa silvacetica DSM 10669</name>
    <dbReference type="NCBI Taxonomy" id="1123289"/>
    <lineage>
        <taxon>Bacteria</taxon>
        <taxon>Bacillati</taxon>
        <taxon>Bacillota</taxon>
        <taxon>Negativicutes</taxon>
        <taxon>Selenomonadales</taxon>
        <taxon>Sporomusaceae</taxon>
        <taxon>Sporomusa</taxon>
    </lineage>
</organism>
<evidence type="ECO:0000256" key="1">
    <source>
        <dbReference type="ARBA" id="ARBA00006284"/>
    </source>
</evidence>
<dbReference type="EC" id="2.7.1.31" evidence="5"/>
<dbReference type="InterPro" id="IPR018197">
    <property type="entry name" value="Glycerate_kinase_RE-like"/>
</dbReference>
<dbReference type="PANTHER" id="PTHR21599:SF0">
    <property type="entry name" value="GLYCERATE KINASE"/>
    <property type="match status" value="1"/>
</dbReference>
<evidence type="ECO:0000256" key="4">
    <source>
        <dbReference type="PIRNR" id="PIRNR006078"/>
    </source>
</evidence>
<dbReference type="Gene3D" id="3.90.1510.10">
    <property type="entry name" value="Glycerate kinase, domain 2"/>
    <property type="match status" value="1"/>
</dbReference>
<dbReference type="NCBIfam" id="TIGR00045">
    <property type="entry name" value="glycerate kinase"/>
    <property type="match status" value="1"/>
</dbReference>
<dbReference type="Pfam" id="PF02595">
    <property type="entry name" value="Gly_kinase"/>
    <property type="match status" value="1"/>
</dbReference>
<dbReference type="InterPro" id="IPR036129">
    <property type="entry name" value="Glycerate_kinase_sf"/>
</dbReference>
<keyword evidence="3 4" id="KW-0418">Kinase</keyword>
<proteinExistence type="inferred from homology"/>
<dbReference type="RefSeq" id="WP_094605077.1">
    <property type="nucleotide sequence ID" value="NZ_CP155573.1"/>
</dbReference>
<reference evidence="5" key="1">
    <citation type="submission" date="2024-05" db="EMBL/GenBank/DDBJ databases">
        <title>Isolation and characterization of Sporomusa carbonis sp. nov., a carboxydotrophic hydrogenogen in the genus of Sporomusa isolated from a charcoal burning pile.</title>
        <authorList>
            <person name="Boeer T."/>
            <person name="Rosenbaum F."/>
            <person name="Eysell L."/>
            <person name="Mueller V."/>
            <person name="Daniel R."/>
            <person name="Poehlein A."/>
        </authorList>
    </citation>
    <scope>NUCLEOTIDE SEQUENCE [LARGE SCALE GENOMIC DNA]</scope>
    <source>
        <strain evidence="5">DSM 10669</strain>
    </source>
</reference>
<gene>
    <name evidence="5" type="primary">glxK</name>
    <name evidence="5" type="ORF">SPSIL_031240</name>
</gene>
<accession>A0ABZ3INE5</accession>
<dbReference type="GO" id="GO:0008887">
    <property type="term" value="F:glycerate kinase activity"/>
    <property type="evidence" value="ECO:0007669"/>
    <property type="project" value="UniProtKB-EC"/>
</dbReference>
<dbReference type="PIRSF" id="PIRSF006078">
    <property type="entry name" value="GlxK"/>
    <property type="match status" value="1"/>
</dbReference>
<name>A0ABZ3INE5_9FIRM</name>
<evidence type="ECO:0000313" key="5">
    <source>
        <dbReference type="EMBL" id="XFO66953.1"/>
    </source>
</evidence>
<evidence type="ECO:0000313" key="6">
    <source>
        <dbReference type="Proteomes" id="UP000216752"/>
    </source>
</evidence>
<comment type="similarity">
    <text evidence="1 4">Belongs to the glycerate kinase type-1 family.</text>
</comment>
<dbReference type="PANTHER" id="PTHR21599">
    <property type="entry name" value="GLYCERATE KINASE"/>
    <property type="match status" value="1"/>
</dbReference>
<dbReference type="EMBL" id="CP155573">
    <property type="protein sequence ID" value="XFO66953.1"/>
    <property type="molecule type" value="Genomic_DNA"/>
</dbReference>
<evidence type="ECO:0000256" key="3">
    <source>
        <dbReference type="ARBA" id="ARBA00022777"/>
    </source>
</evidence>
<evidence type="ECO:0000256" key="2">
    <source>
        <dbReference type="ARBA" id="ARBA00022679"/>
    </source>
</evidence>
<sequence>MRIVVAPDSYKGSLSAVAVAAAMEQGILAVFPSAKIHKVPIADGGEGTVEALVTATNGHIIQQDVLGPLGEPQKAYWGLLGDGKTAVIEMAAASGLPLVPKAKRNPRLATTFGTGQLMKAALDQGILKIIIGIGGSATNDGGVGMAQALGAKFYDESGNELPYGGAALAKLASIDLSGLDIRLKAASILVACDVDNPLCGPQGASAVYGPQKGATPEIVAELDAALRQFAVVAKTATNKDVADLPGAGAAGGLGAGLLFFTNAQLRPGVEIVLETTGFADIVKEACLVITGEGNTDFQTAFGKAPVGVAKIARQFAVPTVCLSGGLGKDHEQVLQHGIDGVMSIVPHPMSLEECINSAAALIEAATARLCRLISIGITLK</sequence>
<keyword evidence="2 4" id="KW-0808">Transferase</keyword>
<keyword evidence="6" id="KW-1185">Reference proteome</keyword>
<dbReference type="SUPFAM" id="SSF110738">
    <property type="entry name" value="Glycerate kinase I"/>
    <property type="match status" value="1"/>
</dbReference>
<dbReference type="InterPro" id="IPR018193">
    <property type="entry name" value="Glyc_kinase_flavodox-like_fold"/>
</dbReference>
<dbReference type="Proteomes" id="UP000216752">
    <property type="component" value="Chromosome"/>
</dbReference>